<evidence type="ECO:0000256" key="1">
    <source>
        <dbReference type="SAM" id="Coils"/>
    </source>
</evidence>
<dbReference type="EMBL" id="BK015575">
    <property type="protein sequence ID" value="DAE14102.1"/>
    <property type="molecule type" value="Genomic_DNA"/>
</dbReference>
<reference evidence="2" key="1">
    <citation type="journal article" date="2021" name="Proc. Natl. Acad. Sci. U.S.A.">
        <title>A Catalog of Tens of Thousands of Viruses from Human Metagenomes Reveals Hidden Associations with Chronic Diseases.</title>
        <authorList>
            <person name="Tisza M.J."/>
            <person name="Buck C.B."/>
        </authorList>
    </citation>
    <scope>NUCLEOTIDE SEQUENCE</scope>
    <source>
        <strain evidence="2">Ctlwr10</strain>
    </source>
</reference>
<protein>
    <submittedName>
        <fullName evidence="2">Uncharacterized protein</fullName>
    </submittedName>
</protein>
<feature type="coiled-coil region" evidence="1">
    <location>
        <begin position="65"/>
        <end position="108"/>
    </location>
</feature>
<sequence>MAETRLKIDAEAEVSTTELAAILGVTARRVQQMAQDGTIIPARRGYFQLGDAVQRYINFLSKPQISEAEQKLETAKRQSEAQLKLSKAQLAKMEVEELKGKLHRSEDVEGFTEDLIYTIRGALLSLPGRLSVDVTAAQSPAEAAEIIRKEVHKVMRELAAYHYDPEKYAEKVNERRDWSNAGRSYDEE</sequence>
<keyword evidence="1" id="KW-0175">Coiled coil</keyword>
<evidence type="ECO:0000313" key="2">
    <source>
        <dbReference type="EMBL" id="DAE14102.1"/>
    </source>
</evidence>
<accession>A0A8S5Q453</accession>
<name>A0A8S5Q453_9CAUD</name>
<proteinExistence type="predicted"/>
<organism evidence="2">
    <name type="scientific">Caudovirales sp. ctlwr10</name>
    <dbReference type="NCBI Taxonomy" id="2825771"/>
    <lineage>
        <taxon>Viruses</taxon>
        <taxon>Duplodnaviria</taxon>
        <taxon>Heunggongvirae</taxon>
        <taxon>Uroviricota</taxon>
        <taxon>Caudoviricetes</taxon>
    </lineage>
</organism>